<protein>
    <submittedName>
        <fullName evidence="1">Anaphase-promoting complex subunit 1</fullName>
    </submittedName>
</protein>
<dbReference type="AlphaFoldDB" id="A0A183SL16"/>
<evidence type="ECO:0000313" key="1">
    <source>
        <dbReference type="WBParaSite" id="SSLN_0000507301-mRNA-1"/>
    </source>
</evidence>
<organism evidence="1">
    <name type="scientific">Schistocephalus solidus</name>
    <name type="common">Tapeworm</name>
    <dbReference type="NCBI Taxonomy" id="70667"/>
    <lineage>
        <taxon>Eukaryota</taxon>
        <taxon>Metazoa</taxon>
        <taxon>Spiralia</taxon>
        <taxon>Lophotrochozoa</taxon>
        <taxon>Platyhelminthes</taxon>
        <taxon>Cestoda</taxon>
        <taxon>Eucestoda</taxon>
        <taxon>Diphyllobothriidea</taxon>
        <taxon>Diphyllobothriidae</taxon>
        <taxon>Schistocephalus</taxon>
    </lineage>
</organism>
<accession>A0A183SL16</accession>
<dbReference type="WBParaSite" id="SSLN_0000507301-mRNA-1">
    <property type="protein sequence ID" value="SSLN_0000507301-mRNA-1"/>
    <property type="gene ID" value="SSLN_0000507301"/>
</dbReference>
<name>A0A183SL16_SCHSO</name>
<proteinExistence type="predicted"/>
<sequence>LNTDTIFSLFSCVFRLRPCVSEDLRILQPSEVPVQLKGGEIEFVVPKNWQIAPGVWRSETKTDKKPFCVSAYLTLKQCTAADMYELPIESVAFMLLLATECTISAHTPAVEDVYVPNRAYDRPSSDGSTTQHTGPPLVVCRAINPALRVHVA</sequence>
<reference evidence="1" key="1">
    <citation type="submission" date="2016-06" db="UniProtKB">
        <authorList>
            <consortium name="WormBaseParasite"/>
        </authorList>
    </citation>
    <scope>IDENTIFICATION</scope>
</reference>